<dbReference type="HOGENOM" id="CLU_561602_0_0_1"/>
<dbReference type="EMBL" id="BN001307">
    <property type="protein sequence ID" value="CBF85290.1"/>
    <property type="molecule type" value="Genomic_DNA"/>
</dbReference>
<dbReference type="SUPFAM" id="SSF52540">
    <property type="entry name" value="P-loop containing nucleoside triphosphate hydrolases"/>
    <property type="match status" value="1"/>
</dbReference>
<accession>C8VNJ4</accession>
<accession>Q5BCT2</accession>
<dbReference type="GeneID" id="2875323"/>
<evidence type="ECO:0000259" key="1">
    <source>
        <dbReference type="PROSITE" id="PS51388"/>
    </source>
</evidence>
<dbReference type="InterPro" id="IPR022812">
    <property type="entry name" value="Dynamin"/>
</dbReference>
<dbReference type="InterPro" id="IPR020850">
    <property type="entry name" value="GED_dom"/>
</dbReference>
<dbReference type="KEGG" id="ani:ANIA_01648"/>
<name>Q5BCT2_EMENI</name>
<evidence type="ECO:0000313" key="2">
    <source>
        <dbReference type="EMBL" id="CBF85290.1"/>
    </source>
</evidence>
<dbReference type="OrthoDB" id="415706at2759"/>
<dbReference type="VEuPathDB" id="FungiDB:AN1648"/>
<dbReference type="Gene3D" id="3.40.50.300">
    <property type="entry name" value="P-loop containing nucleotide triphosphate hydrolases"/>
    <property type="match status" value="1"/>
</dbReference>
<dbReference type="PROSITE" id="PS51388">
    <property type="entry name" value="GED"/>
    <property type="match status" value="1"/>
</dbReference>
<dbReference type="OMA" id="LWENAMH"/>
<reference evidence="3" key="1">
    <citation type="journal article" date="2005" name="Nature">
        <title>Sequencing of Aspergillus nidulans and comparative analysis with A. fumigatus and A. oryzae.</title>
        <authorList>
            <person name="Galagan J.E."/>
            <person name="Calvo S.E."/>
            <person name="Cuomo C."/>
            <person name="Ma L.J."/>
            <person name="Wortman J.R."/>
            <person name="Batzoglou S."/>
            <person name="Lee S.I."/>
            <person name="Basturkmen M."/>
            <person name="Spevak C.C."/>
            <person name="Clutterbuck J."/>
            <person name="Kapitonov V."/>
            <person name="Jurka J."/>
            <person name="Scazzocchio C."/>
            <person name="Farman M."/>
            <person name="Butler J."/>
            <person name="Purcell S."/>
            <person name="Harris S."/>
            <person name="Braus G.H."/>
            <person name="Draht O."/>
            <person name="Busch S."/>
            <person name="D'Enfert C."/>
            <person name="Bouchier C."/>
            <person name="Goldman G.H."/>
            <person name="Bell-Pedersen D."/>
            <person name="Griffiths-Jones S."/>
            <person name="Doonan J.H."/>
            <person name="Yu J."/>
            <person name="Vienken K."/>
            <person name="Pain A."/>
            <person name="Freitag M."/>
            <person name="Selker E.U."/>
            <person name="Archer D.B."/>
            <person name="Penalva M.A."/>
            <person name="Oakley B.R."/>
            <person name="Momany M."/>
            <person name="Tanaka T."/>
            <person name="Kumagai T."/>
            <person name="Asai K."/>
            <person name="Machida M."/>
            <person name="Nierman W.C."/>
            <person name="Denning D.W."/>
            <person name="Caddick M."/>
            <person name="Hynes M."/>
            <person name="Paoletti M."/>
            <person name="Fischer R."/>
            <person name="Miller B."/>
            <person name="Dyer P."/>
            <person name="Sachs M.S."/>
            <person name="Osmani S.A."/>
            <person name="Birren B.W."/>
        </authorList>
    </citation>
    <scope>NUCLEOTIDE SEQUENCE [LARGE SCALE GENOMIC DNA]</scope>
    <source>
        <strain evidence="3">FGSC A4 / ATCC 38163 / CBS 112.46 / NRRL 194 / M139</strain>
    </source>
</reference>
<dbReference type="InterPro" id="IPR000375">
    <property type="entry name" value="Dynamin_stalk"/>
</dbReference>
<dbReference type="InterPro" id="IPR045063">
    <property type="entry name" value="Dynamin_N"/>
</dbReference>
<dbReference type="PANTHER" id="PTHR11566">
    <property type="entry name" value="DYNAMIN"/>
    <property type="match status" value="1"/>
</dbReference>
<sequence>MKKASDERRAFLLLYKVDCILAVMPCNVDITTQEILKLAEEADPSGIRTMGVLTKPDFATEKATQDVAMDLLLGRRNVLKLGYHVVKNRSADDHNSTLPARLADERAFFAARPWSSIPDRCGITALQTRLRELLTLISRKELSPVKLEIEGRLRKRRLELEIMGPARDDSNAQRQCLGKLAAQPNLKLITKVVKLNEVFSDTFWKRGHKQHFGATWDDDGEASYGSSTDSFPSKVPLNYFCPKPLKGPIMSLIEEVFESIRGPELGTITPGFCWPSSAEADHLPSTTTSTQNLQEKRNERMCKSLEALAVSSTDKEAYIPVKSLRSRCARISLDTLISYYEVARKRFVDIVCQQVKQYFLLETDDGPLRIFSSDLVMSLGTEELEIVAGEDAESERRRDILKREMENLEAALGILRS</sequence>
<dbReference type="Proteomes" id="UP000000560">
    <property type="component" value="Chromosome VII"/>
</dbReference>
<dbReference type="PRINTS" id="PR00195">
    <property type="entry name" value="DYNAMIN"/>
</dbReference>
<dbReference type="eggNOG" id="KOG0446">
    <property type="taxonomic scope" value="Eukaryota"/>
</dbReference>
<dbReference type="RefSeq" id="XP_659252.1">
    <property type="nucleotide sequence ID" value="XM_654160.1"/>
</dbReference>
<gene>
    <name evidence="2" type="ORF">ANIA_01648</name>
</gene>
<proteinExistence type="predicted"/>
<keyword evidence="3" id="KW-1185">Reference proteome</keyword>
<evidence type="ECO:0000313" key="3">
    <source>
        <dbReference type="Proteomes" id="UP000000560"/>
    </source>
</evidence>
<dbReference type="InParanoid" id="Q5BCT2"/>
<reference evidence="3" key="2">
    <citation type="journal article" date="2009" name="Fungal Genet. Biol.">
        <title>The 2008 update of the Aspergillus nidulans genome annotation: a community effort.</title>
        <authorList>
            <person name="Wortman J.R."/>
            <person name="Gilsenan J.M."/>
            <person name="Joardar V."/>
            <person name="Deegan J."/>
            <person name="Clutterbuck J."/>
            <person name="Andersen M.R."/>
            <person name="Archer D."/>
            <person name="Bencina M."/>
            <person name="Braus G."/>
            <person name="Coutinho P."/>
            <person name="von Dohren H."/>
            <person name="Doonan J."/>
            <person name="Driessen A.J."/>
            <person name="Durek P."/>
            <person name="Espeso E."/>
            <person name="Fekete E."/>
            <person name="Flipphi M."/>
            <person name="Estrada C.G."/>
            <person name="Geysens S."/>
            <person name="Goldman G."/>
            <person name="de Groot P.W."/>
            <person name="Hansen K."/>
            <person name="Harris S.D."/>
            <person name="Heinekamp T."/>
            <person name="Helmstaedt K."/>
            <person name="Henrissat B."/>
            <person name="Hofmann G."/>
            <person name="Homan T."/>
            <person name="Horio T."/>
            <person name="Horiuchi H."/>
            <person name="James S."/>
            <person name="Jones M."/>
            <person name="Karaffa L."/>
            <person name="Karanyi Z."/>
            <person name="Kato M."/>
            <person name="Keller N."/>
            <person name="Kelly D.E."/>
            <person name="Kiel J.A."/>
            <person name="Kim J.M."/>
            <person name="van der Klei I.J."/>
            <person name="Klis F.M."/>
            <person name="Kovalchuk A."/>
            <person name="Krasevec N."/>
            <person name="Kubicek C.P."/>
            <person name="Liu B."/>
            <person name="Maccabe A."/>
            <person name="Meyer V."/>
            <person name="Mirabito P."/>
            <person name="Miskei M."/>
            <person name="Mos M."/>
            <person name="Mullins J."/>
            <person name="Nelson D.R."/>
            <person name="Nielsen J."/>
            <person name="Oakley B.R."/>
            <person name="Osmani S.A."/>
            <person name="Pakula T."/>
            <person name="Paszewski A."/>
            <person name="Paulsen I."/>
            <person name="Pilsyk S."/>
            <person name="Pocsi I."/>
            <person name="Punt P.J."/>
            <person name="Ram A.F."/>
            <person name="Ren Q."/>
            <person name="Robellet X."/>
            <person name="Robson G."/>
            <person name="Seiboth B."/>
            <person name="van Solingen P."/>
            <person name="Specht T."/>
            <person name="Sun J."/>
            <person name="Taheri-Talesh N."/>
            <person name="Takeshita N."/>
            <person name="Ussery D."/>
            <person name="vanKuyk P.A."/>
            <person name="Visser H."/>
            <person name="van de Vondervoort P.J."/>
            <person name="de Vries R.P."/>
            <person name="Walton J."/>
            <person name="Xiang X."/>
            <person name="Xiong Y."/>
            <person name="Zeng A.P."/>
            <person name="Brandt B.W."/>
            <person name="Cornell M.J."/>
            <person name="van den Hondel C.A."/>
            <person name="Visser J."/>
            <person name="Oliver S.G."/>
            <person name="Turner G."/>
        </authorList>
    </citation>
    <scope>GENOME REANNOTATION</scope>
    <source>
        <strain evidence="3">FGSC A4 / ATCC 38163 / CBS 112.46 / NRRL 194 / M139</strain>
    </source>
</reference>
<dbReference type="STRING" id="227321.Q5BCT2"/>
<organism evidence="2 3">
    <name type="scientific">Emericella nidulans (strain FGSC A4 / ATCC 38163 / CBS 112.46 / NRRL 194 / M139)</name>
    <name type="common">Aspergillus nidulans</name>
    <dbReference type="NCBI Taxonomy" id="227321"/>
    <lineage>
        <taxon>Eukaryota</taxon>
        <taxon>Fungi</taxon>
        <taxon>Dikarya</taxon>
        <taxon>Ascomycota</taxon>
        <taxon>Pezizomycotina</taxon>
        <taxon>Eurotiomycetes</taxon>
        <taxon>Eurotiomycetidae</taxon>
        <taxon>Eurotiales</taxon>
        <taxon>Aspergillaceae</taxon>
        <taxon>Aspergillus</taxon>
        <taxon>Aspergillus subgen. Nidulantes</taxon>
    </lineage>
</organism>
<dbReference type="AlphaFoldDB" id="Q5BCT2"/>
<dbReference type="InterPro" id="IPR027417">
    <property type="entry name" value="P-loop_NTPase"/>
</dbReference>
<dbReference type="Pfam" id="PF00350">
    <property type="entry name" value="Dynamin_N"/>
    <property type="match status" value="1"/>
</dbReference>
<feature type="domain" description="GED" evidence="1">
    <location>
        <begin position="329"/>
        <end position="417"/>
    </location>
</feature>
<protein>
    <recommendedName>
        <fullName evidence="1">GED domain-containing protein</fullName>
    </recommendedName>
</protein>
<dbReference type="PANTHER" id="PTHR11566:SF215">
    <property type="entry name" value="DYNAMIN GTPASE"/>
    <property type="match status" value="1"/>
</dbReference>
<dbReference type="Pfam" id="PF01031">
    <property type="entry name" value="Dynamin_M"/>
    <property type="match status" value="1"/>
</dbReference>